<protein>
    <submittedName>
        <fullName evidence="2">Uncharacterized protein</fullName>
    </submittedName>
</protein>
<accession>A0A1T4UIE3</accession>
<feature type="coiled-coil region" evidence="1">
    <location>
        <begin position="40"/>
        <end position="77"/>
    </location>
</feature>
<evidence type="ECO:0000313" key="3">
    <source>
        <dbReference type="Proteomes" id="UP000191116"/>
    </source>
</evidence>
<dbReference type="Proteomes" id="UP000191116">
    <property type="component" value="Unassembled WGS sequence"/>
</dbReference>
<dbReference type="RefSeq" id="WP_080176005.1">
    <property type="nucleotide sequence ID" value="NZ_AP024856.1"/>
</dbReference>
<proteinExistence type="predicted"/>
<reference evidence="2 3" key="1">
    <citation type="submission" date="2017-02" db="EMBL/GenBank/DDBJ databases">
        <authorList>
            <person name="Peterson S.W."/>
        </authorList>
    </citation>
    <scope>NUCLEOTIDE SEQUENCE [LARGE SCALE GENOMIC DNA]</scope>
    <source>
        <strain evidence="2 3">CECT 9189</strain>
    </source>
</reference>
<evidence type="ECO:0000313" key="2">
    <source>
        <dbReference type="EMBL" id="SKA52437.1"/>
    </source>
</evidence>
<gene>
    <name evidence="2" type="ORF">CZ814_03289</name>
</gene>
<sequence>MANFTWPLHTKSYEQHSDTGVMRQQLVELHNSNSAAAALNVELRTELAASQQSKKNLERLNAKMESAVLELKRSLGKNSHQ</sequence>
<keyword evidence="1" id="KW-0175">Coiled coil</keyword>
<name>A0A1T4UIE3_9GAMM</name>
<evidence type="ECO:0000256" key="1">
    <source>
        <dbReference type="SAM" id="Coils"/>
    </source>
</evidence>
<dbReference type="EMBL" id="FUWP01000024">
    <property type="protein sequence ID" value="SKA52437.1"/>
    <property type="molecule type" value="Genomic_DNA"/>
</dbReference>
<organism evidence="2 3">
    <name type="scientific">Photobacterium toruni</name>
    <dbReference type="NCBI Taxonomy" id="1935446"/>
    <lineage>
        <taxon>Bacteria</taxon>
        <taxon>Pseudomonadati</taxon>
        <taxon>Pseudomonadota</taxon>
        <taxon>Gammaproteobacteria</taxon>
        <taxon>Vibrionales</taxon>
        <taxon>Vibrionaceae</taxon>
        <taxon>Photobacterium</taxon>
    </lineage>
</organism>
<dbReference type="AlphaFoldDB" id="A0A1T4UIE3"/>